<feature type="domain" description="Thioredoxin" evidence="2">
    <location>
        <begin position="33"/>
        <end position="109"/>
    </location>
</feature>
<gene>
    <name evidence="3" type="ORF">SARC_04640</name>
</gene>
<dbReference type="OrthoDB" id="78947at2759"/>
<dbReference type="InterPro" id="IPR010357">
    <property type="entry name" value="TXNDC17_dom"/>
</dbReference>
<dbReference type="Pfam" id="PF06110">
    <property type="entry name" value="TXD17-like_Trx"/>
    <property type="match status" value="1"/>
</dbReference>
<dbReference type="eggNOG" id="ENOG502SE5Y">
    <property type="taxonomic scope" value="Eukaryota"/>
</dbReference>
<reference evidence="3 4" key="1">
    <citation type="submission" date="2011-02" db="EMBL/GenBank/DDBJ databases">
        <title>The Genome Sequence of Sphaeroforma arctica JP610.</title>
        <authorList>
            <consortium name="The Broad Institute Genome Sequencing Platform"/>
            <person name="Russ C."/>
            <person name="Cuomo C."/>
            <person name="Young S.K."/>
            <person name="Zeng Q."/>
            <person name="Gargeya S."/>
            <person name="Alvarado L."/>
            <person name="Berlin A."/>
            <person name="Chapman S.B."/>
            <person name="Chen Z."/>
            <person name="Freedman E."/>
            <person name="Gellesch M."/>
            <person name="Goldberg J."/>
            <person name="Griggs A."/>
            <person name="Gujja S."/>
            <person name="Heilman E."/>
            <person name="Heiman D."/>
            <person name="Howarth C."/>
            <person name="Mehta T."/>
            <person name="Neiman D."/>
            <person name="Pearson M."/>
            <person name="Roberts A."/>
            <person name="Saif S."/>
            <person name="Shea T."/>
            <person name="Shenoy N."/>
            <person name="Sisk P."/>
            <person name="Stolte C."/>
            <person name="Sykes S."/>
            <person name="White J."/>
            <person name="Yandava C."/>
            <person name="Burger G."/>
            <person name="Gray M.W."/>
            <person name="Holland P.W.H."/>
            <person name="King N."/>
            <person name="Lang F.B.F."/>
            <person name="Roger A.J."/>
            <person name="Ruiz-Trillo I."/>
            <person name="Haas B."/>
            <person name="Nusbaum C."/>
            <person name="Birren B."/>
        </authorList>
    </citation>
    <scope>NUCLEOTIDE SEQUENCE [LARGE SCALE GENOMIC DNA]</scope>
    <source>
        <strain evidence="3 4">JP610</strain>
    </source>
</reference>
<dbReference type="PANTHER" id="PTHR12452:SF0">
    <property type="entry name" value="THIOREDOXIN DOMAIN-CONTAINING PROTEIN 17"/>
    <property type="match status" value="1"/>
</dbReference>
<dbReference type="Gene3D" id="3.40.30.10">
    <property type="entry name" value="Glutaredoxin"/>
    <property type="match status" value="1"/>
</dbReference>
<dbReference type="InterPro" id="IPR045108">
    <property type="entry name" value="TXNDC17-like"/>
</dbReference>
<dbReference type="STRING" id="667725.A0A0L0G1V1"/>
<dbReference type="AlphaFoldDB" id="A0A0L0G1V1"/>
<dbReference type="InterPro" id="IPR036249">
    <property type="entry name" value="Thioredoxin-like_sf"/>
</dbReference>
<dbReference type="SUPFAM" id="SSF52833">
    <property type="entry name" value="Thioredoxin-like"/>
    <property type="match status" value="1"/>
</dbReference>
<comment type="similarity">
    <text evidence="1">Belongs to the thioredoxin family.</text>
</comment>
<dbReference type="RefSeq" id="XP_014157004.1">
    <property type="nucleotide sequence ID" value="XM_014301529.1"/>
</dbReference>
<evidence type="ECO:0000313" key="3">
    <source>
        <dbReference type="EMBL" id="KNC83102.1"/>
    </source>
</evidence>
<dbReference type="Proteomes" id="UP000054560">
    <property type="component" value="Unassembled WGS sequence"/>
</dbReference>
<dbReference type="GO" id="GO:0047134">
    <property type="term" value="F:protein-disulfide reductase [NAD(P)H] activity"/>
    <property type="evidence" value="ECO:0007669"/>
    <property type="project" value="InterPro"/>
</dbReference>
<evidence type="ECO:0000256" key="1">
    <source>
        <dbReference type="ARBA" id="ARBA00008987"/>
    </source>
</evidence>
<dbReference type="PANTHER" id="PTHR12452">
    <property type="entry name" value="42-9-9 PROTEIN-RELATED"/>
    <property type="match status" value="1"/>
</dbReference>
<accession>A0A0L0G1V1</accession>
<dbReference type="EMBL" id="KQ241864">
    <property type="protein sequence ID" value="KNC83102.1"/>
    <property type="molecule type" value="Genomic_DNA"/>
</dbReference>
<sequence>MGLIKEMGTLDELWTESAKGTASGGKVFLTFTSDWCPDCLNLVPPATKAFEGLSGPNDIMYLFNVGDKEVWRNPENPLRTDDRTKLTAIPTIIDMNSGVRLVEGECTVDAVEALLA</sequence>
<keyword evidence="4" id="KW-1185">Reference proteome</keyword>
<protein>
    <recommendedName>
        <fullName evidence="2">Thioredoxin domain-containing protein</fullName>
    </recommendedName>
</protein>
<evidence type="ECO:0000313" key="4">
    <source>
        <dbReference type="Proteomes" id="UP000054560"/>
    </source>
</evidence>
<name>A0A0L0G1V1_9EUKA</name>
<organism evidence="3 4">
    <name type="scientific">Sphaeroforma arctica JP610</name>
    <dbReference type="NCBI Taxonomy" id="667725"/>
    <lineage>
        <taxon>Eukaryota</taxon>
        <taxon>Ichthyosporea</taxon>
        <taxon>Ichthyophonida</taxon>
        <taxon>Sphaeroforma</taxon>
    </lineage>
</organism>
<evidence type="ECO:0000259" key="2">
    <source>
        <dbReference type="Pfam" id="PF06110"/>
    </source>
</evidence>
<dbReference type="GeneID" id="25905144"/>
<dbReference type="GO" id="GO:0005829">
    <property type="term" value="C:cytosol"/>
    <property type="evidence" value="ECO:0007669"/>
    <property type="project" value="TreeGrafter"/>
</dbReference>
<proteinExistence type="inferred from homology"/>